<reference evidence="5" key="1">
    <citation type="submission" date="2020-10" db="EMBL/GenBank/DDBJ databases">
        <authorList>
            <person name="Gilroy R."/>
        </authorList>
    </citation>
    <scope>NUCLEOTIDE SEQUENCE</scope>
    <source>
        <strain evidence="5">B2-22910</strain>
    </source>
</reference>
<proteinExistence type="predicted"/>
<dbReference type="Proteomes" id="UP000823603">
    <property type="component" value="Unassembled WGS sequence"/>
</dbReference>
<keyword evidence="2" id="KW-0238">DNA-binding</keyword>
<dbReference type="Gene3D" id="1.10.10.60">
    <property type="entry name" value="Homeodomain-like"/>
    <property type="match status" value="2"/>
</dbReference>
<evidence type="ECO:0000259" key="4">
    <source>
        <dbReference type="PROSITE" id="PS01124"/>
    </source>
</evidence>
<dbReference type="PROSITE" id="PS00041">
    <property type="entry name" value="HTH_ARAC_FAMILY_1"/>
    <property type="match status" value="1"/>
</dbReference>
<dbReference type="GO" id="GO:0043565">
    <property type="term" value="F:sequence-specific DNA binding"/>
    <property type="evidence" value="ECO:0007669"/>
    <property type="project" value="InterPro"/>
</dbReference>
<keyword evidence="1" id="KW-0805">Transcription regulation</keyword>
<dbReference type="SMART" id="SM00342">
    <property type="entry name" value="HTH_ARAC"/>
    <property type="match status" value="1"/>
</dbReference>
<dbReference type="Pfam" id="PF12833">
    <property type="entry name" value="HTH_18"/>
    <property type="match status" value="1"/>
</dbReference>
<dbReference type="InterPro" id="IPR018060">
    <property type="entry name" value="HTH_AraC"/>
</dbReference>
<dbReference type="SUPFAM" id="SSF46689">
    <property type="entry name" value="Homeodomain-like"/>
    <property type="match status" value="1"/>
</dbReference>
<evidence type="ECO:0000313" key="5">
    <source>
        <dbReference type="EMBL" id="MBO8470324.1"/>
    </source>
</evidence>
<sequence>MVCDRCIMAVRQIFRKAGIEPLKVELGTVLLEREPDPGRKEDLRNALADYGFEMIDDRRSRMLERIMTAVIELVHYSQDAPGKVSLSEYLSGKCHSDYSALSKLFSEMKGMSIEKYYIAQRIERVKELLVYDEMTISEIADMMGYSSPAHLSAQFKSVTGLSPREFRALKHKPMIPLDKV</sequence>
<dbReference type="AlphaFoldDB" id="A0A9D9ICX6"/>
<protein>
    <submittedName>
        <fullName evidence="5">Helix-turn-helix transcriptional regulator</fullName>
    </submittedName>
</protein>
<dbReference type="InterPro" id="IPR018062">
    <property type="entry name" value="HTH_AraC-typ_CS"/>
</dbReference>
<dbReference type="PANTHER" id="PTHR43280">
    <property type="entry name" value="ARAC-FAMILY TRANSCRIPTIONAL REGULATOR"/>
    <property type="match status" value="1"/>
</dbReference>
<gene>
    <name evidence="5" type="ORF">IAB82_00840</name>
</gene>
<accession>A0A9D9ICX6</accession>
<dbReference type="InterPro" id="IPR009057">
    <property type="entry name" value="Homeodomain-like_sf"/>
</dbReference>
<name>A0A9D9ICX6_9BACT</name>
<evidence type="ECO:0000313" key="6">
    <source>
        <dbReference type="Proteomes" id="UP000823603"/>
    </source>
</evidence>
<comment type="caution">
    <text evidence="5">The sequence shown here is derived from an EMBL/GenBank/DDBJ whole genome shotgun (WGS) entry which is preliminary data.</text>
</comment>
<dbReference type="PROSITE" id="PS01124">
    <property type="entry name" value="HTH_ARAC_FAMILY_2"/>
    <property type="match status" value="1"/>
</dbReference>
<evidence type="ECO:0000256" key="1">
    <source>
        <dbReference type="ARBA" id="ARBA00023015"/>
    </source>
</evidence>
<organism evidence="5 6">
    <name type="scientific">Candidatus Cryptobacteroides faecavium</name>
    <dbReference type="NCBI Taxonomy" id="2840762"/>
    <lineage>
        <taxon>Bacteria</taxon>
        <taxon>Pseudomonadati</taxon>
        <taxon>Bacteroidota</taxon>
        <taxon>Bacteroidia</taxon>
        <taxon>Bacteroidales</taxon>
        <taxon>Candidatus Cryptobacteroides</taxon>
    </lineage>
</organism>
<dbReference type="PANTHER" id="PTHR43280:SF28">
    <property type="entry name" value="HTH-TYPE TRANSCRIPTIONAL ACTIVATOR RHAS"/>
    <property type="match status" value="1"/>
</dbReference>
<reference evidence="5" key="2">
    <citation type="journal article" date="2021" name="PeerJ">
        <title>Extensive microbial diversity within the chicken gut microbiome revealed by metagenomics and culture.</title>
        <authorList>
            <person name="Gilroy R."/>
            <person name="Ravi A."/>
            <person name="Getino M."/>
            <person name="Pursley I."/>
            <person name="Horton D.L."/>
            <person name="Alikhan N.F."/>
            <person name="Baker D."/>
            <person name="Gharbi K."/>
            <person name="Hall N."/>
            <person name="Watson M."/>
            <person name="Adriaenssens E.M."/>
            <person name="Foster-Nyarko E."/>
            <person name="Jarju S."/>
            <person name="Secka A."/>
            <person name="Antonio M."/>
            <person name="Oren A."/>
            <person name="Chaudhuri R.R."/>
            <person name="La Ragione R."/>
            <person name="Hildebrand F."/>
            <person name="Pallen M.J."/>
        </authorList>
    </citation>
    <scope>NUCLEOTIDE SEQUENCE</scope>
    <source>
        <strain evidence="5">B2-22910</strain>
    </source>
</reference>
<dbReference type="EMBL" id="JADIMB010000006">
    <property type="protein sequence ID" value="MBO8470324.1"/>
    <property type="molecule type" value="Genomic_DNA"/>
</dbReference>
<evidence type="ECO:0000256" key="2">
    <source>
        <dbReference type="ARBA" id="ARBA00023125"/>
    </source>
</evidence>
<dbReference type="GO" id="GO:0003700">
    <property type="term" value="F:DNA-binding transcription factor activity"/>
    <property type="evidence" value="ECO:0007669"/>
    <property type="project" value="InterPro"/>
</dbReference>
<evidence type="ECO:0000256" key="3">
    <source>
        <dbReference type="ARBA" id="ARBA00023163"/>
    </source>
</evidence>
<keyword evidence="3" id="KW-0804">Transcription</keyword>
<feature type="domain" description="HTH araC/xylS-type" evidence="4">
    <location>
        <begin position="101"/>
        <end position="169"/>
    </location>
</feature>